<proteinExistence type="predicted"/>
<feature type="transmembrane region" description="Helical" evidence="1">
    <location>
        <begin position="322"/>
        <end position="338"/>
    </location>
</feature>
<feature type="transmembrane region" description="Helical" evidence="1">
    <location>
        <begin position="147"/>
        <end position="169"/>
    </location>
</feature>
<feature type="transmembrane region" description="Helical" evidence="1">
    <location>
        <begin position="20"/>
        <end position="36"/>
    </location>
</feature>
<dbReference type="Proteomes" id="UP001501470">
    <property type="component" value="Unassembled WGS sequence"/>
</dbReference>
<feature type="transmembrane region" description="Helical" evidence="1">
    <location>
        <begin position="444"/>
        <end position="462"/>
    </location>
</feature>
<feature type="transmembrane region" description="Helical" evidence="1">
    <location>
        <begin position="181"/>
        <end position="200"/>
    </location>
</feature>
<keyword evidence="3" id="KW-1185">Reference proteome</keyword>
<evidence type="ECO:0000313" key="3">
    <source>
        <dbReference type="Proteomes" id="UP001501470"/>
    </source>
</evidence>
<feature type="transmembrane region" description="Helical" evidence="1">
    <location>
        <begin position="344"/>
        <end position="360"/>
    </location>
</feature>
<feature type="transmembrane region" description="Helical" evidence="1">
    <location>
        <begin position="380"/>
        <end position="400"/>
    </location>
</feature>
<keyword evidence="1" id="KW-0812">Transmembrane</keyword>
<dbReference type="RefSeq" id="WP_344501391.1">
    <property type="nucleotide sequence ID" value="NZ_BAAAQD010000002.1"/>
</dbReference>
<feature type="transmembrane region" description="Helical" evidence="1">
    <location>
        <begin position="247"/>
        <end position="268"/>
    </location>
</feature>
<name>A0ABN1ZVS0_9ACTN</name>
<protein>
    <submittedName>
        <fullName evidence="2">ABC transporter permease</fullName>
    </submittedName>
</protein>
<organism evidence="2 3">
    <name type="scientific">Dactylosporangium maewongense</name>
    <dbReference type="NCBI Taxonomy" id="634393"/>
    <lineage>
        <taxon>Bacteria</taxon>
        <taxon>Bacillati</taxon>
        <taxon>Actinomycetota</taxon>
        <taxon>Actinomycetes</taxon>
        <taxon>Micromonosporales</taxon>
        <taxon>Micromonosporaceae</taxon>
        <taxon>Dactylosporangium</taxon>
    </lineage>
</organism>
<evidence type="ECO:0000256" key="1">
    <source>
        <dbReference type="SAM" id="Phobius"/>
    </source>
</evidence>
<sequence>MTAVIGLAVADFRERVRRPAYLVMLISAVGLGWLAVPPTDARWVVLDAGGFRGTYTSAYVGLVTALTSALWLTFVGFYLVRDAVARDVRTGVGQLLAASPLRTPVYLAGKFASNLLVLGSMAATLAVTALALQLLRGESRTVDLVGLLTPFVFLALPMLAVTAAAALLWDATPVLRSGFGNILWCFVWMVGAIGGQSASAPLGGIGVSQLAGTMPATSDSFGLGLMYVDAPLRTFDWPGLPLDPPFVAGRVALTLLAVAVALLPALWFHRFDIAARGPAAAVSAGEPRTVYKGLPQTPAVVTGSAVRLPFAELRVLLRGTPWWWWTGAALLALLGLASPVDPGSVLAVVWIWPVILWSRLGTRREAGAILAAYPGPRRRLLAEFAAGVLLTAGTAAPSAIRMAVEADRAGLAAWAAGALFIPALALALGTLTGAARTFQAVYTILWYMLINDVAAVDFMGALPSGGPPPALVAASALALLGIVFFFRTVRTFGGRGSVCWG</sequence>
<comment type="caution">
    <text evidence="2">The sequence shown here is derived from an EMBL/GenBank/DDBJ whole genome shotgun (WGS) entry which is preliminary data.</text>
</comment>
<keyword evidence="1" id="KW-1133">Transmembrane helix</keyword>
<feature type="transmembrane region" description="Helical" evidence="1">
    <location>
        <begin position="56"/>
        <end position="80"/>
    </location>
</feature>
<evidence type="ECO:0000313" key="2">
    <source>
        <dbReference type="EMBL" id="GAA1505484.1"/>
    </source>
</evidence>
<feature type="transmembrane region" description="Helical" evidence="1">
    <location>
        <begin position="115"/>
        <end position="135"/>
    </location>
</feature>
<feature type="transmembrane region" description="Helical" evidence="1">
    <location>
        <begin position="468"/>
        <end position="486"/>
    </location>
</feature>
<dbReference type="EMBL" id="BAAAQD010000002">
    <property type="protein sequence ID" value="GAA1505484.1"/>
    <property type="molecule type" value="Genomic_DNA"/>
</dbReference>
<feature type="transmembrane region" description="Helical" evidence="1">
    <location>
        <begin position="412"/>
        <end position="432"/>
    </location>
</feature>
<gene>
    <name evidence="2" type="ORF">GCM10009827_018840</name>
</gene>
<accession>A0ABN1ZVS0</accession>
<keyword evidence="1" id="KW-0472">Membrane</keyword>
<reference evidence="2 3" key="1">
    <citation type="journal article" date="2019" name="Int. J. Syst. Evol. Microbiol.">
        <title>The Global Catalogue of Microorganisms (GCM) 10K type strain sequencing project: providing services to taxonomists for standard genome sequencing and annotation.</title>
        <authorList>
            <consortium name="The Broad Institute Genomics Platform"/>
            <consortium name="The Broad Institute Genome Sequencing Center for Infectious Disease"/>
            <person name="Wu L."/>
            <person name="Ma J."/>
        </authorList>
    </citation>
    <scope>NUCLEOTIDE SEQUENCE [LARGE SCALE GENOMIC DNA]</scope>
    <source>
        <strain evidence="2 3">JCM 15933</strain>
    </source>
</reference>